<dbReference type="HOGENOM" id="CLU_2599393_0_0_9"/>
<name>E4SDY6_CALK2</name>
<dbReference type="KEGG" id="ckn:Calkro_0370"/>
<evidence type="ECO:0000313" key="2">
    <source>
        <dbReference type="Proteomes" id="UP000006835"/>
    </source>
</evidence>
<gene>
    <name evidence="1" type="ordered locus">Calkro_0370</name>
</gene>
<dbReference type="EMBL" id="CP002330">
    <property type="protein sequence ID" value="ADQ45273.1"/>
    <property type="molecule type" value="Genomic_DNA"/>
</dbReference>
<keyword evidence="2" id="KW-1185">Reference proteome</keyword>
<accession>E4SDY6</accession>
<evidence type="ECO:0000313" key="1">
    <source>
        <dbReference type="EMBL" id="ADQ45273.1"/>
    </source>
</evidence>
<sequence length="79" mass="9127">MFIVFIEGVIYIYNDRIISNFKDYVNVNLKMYMYDGTANLKYYSLTNALKSIKFPRNLIGLGVGTYGSKAVNFLAKDYM</sequence>
<dbReference type="AlphaFoldDB" id="E4SDY6"/>
<protein>
    <submittedName>
        <fullName evidence="1">Uncharacterized protein</fullName>
    </submittedName>
</protein>
<organism evidence="1 2">
    <name type="scientific">Caldicellulosiruptor kronotskyensis (strain DSM 18902 / VKM B-2412 / 2002)</name>
    <dbReference type="NCBI Taxonomy" id="632348"/>
    <lineage>
        <taxon>Bacteria</taxon>
        <taxon>Bacillati</taxon>
        <taxon>Bacillota</taxon>
        <taxon>Bacillota incertae sedis</taxon>
        <taxon>Caldicellulosiruptorales</taxon>
        <taxon>Caldicellulosiruptoraceae</taxon>
        <taxon>Caldicellulosiruptor</taxon>
    </lineage>
</organism>
<proteinExistence type="predicted"/>
<dbReference type="Proteomes" id="UP000006835">
    <property type="component" value="Chromosome"/>
</dbReference>
<reference key="1">
    <citation type="submission" date="2010-11" db="EMBL/GenBank/DDBJ databases">
        <title>Complete sequence of Caldicellulosiruptor kronotskyensis 2002.</title>
        <authorList>
            <consortium name="US DOE Joint Genome Institute"/>
            <person name="Lucas S."/>
            <person name="Copeland A."/>
            <person name="Lapidus A."/>
            <person name="Cheng J.-F."/>
            <person name="Bruce D."/>
            <person name="Goodwin L."/>
            <person name="Pitluck S."/>
            <person name="Davenport K."/>
            <person name="Detter J.C."/>
            <person name="Han C."/>
            <person name="Tapia R."/>
            <person name="Land M."/>
            <person name="Hauser L."/>
            <person name="Jeffries C."/>
            <person name="Kyrpides N."/>
            <person name="Ivanova N."/>
            <person name="Mikhailova N."/>
            <person name="Blumer-Schuette S.E."/>
            <person name="Kelly R.M."/>
            <person name="Woyke T."/>
        </authorList>
    </citation>
    <scope>NUCLEOTIDE SEQUENCE</scope>
    <source>
        <strain>2002</strain>
    </source>
</reference>
<reference evidence="1 2" key="2">
    <citation type="journal article" date="2011" name="J. Bacteriol.">
        <title>Complete genome sequences for the anaerobic, extremely thermophilic plant biomass-degrading bacteria Caldicellulosiruptor hydrothermalis, Caldicellulosiruptor kristjanssonii, Caldicellulosiruptor kronotskyensis, Caldicellulosiruptor owensenis, and Caldicellulosiruptor lactoaceticus.</title>
        <authorList>
            <person name="Blumer-Schuette S.E."/>
            <person name="Ozdemir I."/>
            <person name="Mistry D."/>
            <person name="Lucas S."/>
            <person name="Lapidus A."/>
            <person name="Cheng J.F."/>
            <person name="Goodwin L.A."/>
            <person name="Pitluck S."/>
            <person name="Land M.L."/>
            <person name="Hauser L.J."/>
            <person name="Woyke T."/>
            <person name="Mikhailova N."/>
            <person name="Pati A."/>
            <person name="Kyrpides N.C."/>
            <person name="Ivanova N."/>
            <person name="Detter J.C."/>
            <person name="Walston-Davenport K."/>
            <person name="Han S."/>
            <person name="Adams M.W."/>
            <person name="Kelly R.M."/>
        </authorList>
    </citation>
    <scope>NUCLEOTIDE SEQUENCE [LARGE SCALE GENOMIC DNA]</scope>
    <source>
        <strain evidence="2">DSM 18902 / VKM B-2412 / 2002</strain>
    </source>
</reference>